<dbReference type="PANTHER" id="PTHR12228">
    <property type="entry name" value="TRANSCRIPTION INITIATION FACTOR TFIID 55 KD SUBUNIT-RELATED"/>
    <property type="match status" value="1"/>
</dbReference>
<protein>
    <recommendedName>
        <fullName evidence="6">TAFII55 protein conserved region domain-containing protein</fullName>
    </recommendedName>
</protein>
<keyword evidence="8" id="KW-1185">Reference proteome</keyword>
<comment type="subcellular location">
    <subcellularLocation>
        <location evidence="1">Nucleus</location>
    </subcellularLocation>
</comment>
<dbReference type="GO" id="GO:0005669">
    <property type="term" value="C:transcription factor TFIID complex"/>
    <property type="evidence" value="ECO:0007669"/>
    <property type="project" value="InterPro"/>
</dbReference>
<dbReference type="Proteomes" id="UP001465755">
    <property type="component" value="Unassembled WGS sequence"/>
</dbReference>
<evidence type="ECO:0000313" key="8">
    <source>
        <dbReference type="Proteomes" id="UP001465755"/>
    </source>
</evidence>
<accession>A0AAW1P2Q2</accession>
<dbReference type="SMART" id="SM01370">
    <property type="entry name" value="TAFII55_N"/>
    <property type="match status" value="1"/>
</dbReference>
<sequence>MTFEGTEYAFTLLDLPTILETYKTYNDSDLVKSNDIGQVILVREKSVNLDNGTEYKHGITPPMRDVRNRMFRPTEVLDRDKMKQLAHSLVSISAGSAPEGMEFADVEEEYQGKWVWPYARPGMQSAEEARKPG</sequence>
<organism evidence="7 8">
    <name type="scientific">Symbiochloris irregularis</name>
    <dbReference type="NCBI Taxonomy" id="706552"/>
    <lineage>
        <taxon>Eukaryota</taxon>
        <taxon>Viridiplantae</taxon>
        <taxon>Chlorophyta</taxon>
        <taxon>core chlorophytes</taxon>
        <taxon>Trebouxiophyceae</taxon>
        <taxon>Trebouxiales</taxon>
        <taxon>Trebouxiaceae</taxon>
        <taxon>Symbiochloris</taxon>
    </lineage>
</organism>
<evidence type="ECO:0000256" key="1">
    <source>
        <dbReference type="ARBA" id="ARBA00004123"/>
    </source>
</evidence>
<keyword evidence="3" id="KW-0805">Transcription regulation</keyword>
<keyword evidence="4" id="KW-0804">Transcription</keyword>
<proteinExistence type="inferred from homology"/>
<evidence type="ECO:0000259" key="6">
    <source>
        <dbReference type="SMART" id="SM01370"/>
    </source>
</evidence>
<feature type="domain" description="TAFII55 protein conserved region" evidence="6">
    <location>
        <begin position="1"/>
        <end position="131"/>
    </location>
</feature>
<comment type="similarity">
    <text evidence="2">Belongs to the TAF7 family.</text>
</comment>
<name>A0AAW1P2Q2_9CHLO</name>
<gene>
    <name evidence="7" type="ORF">WJX73_001077</name>
</gene>
<dbReference type="GO" id="GO:0051123">
    <property type="term" value="P:RNA polymerase II preinitiation complex assembly"/>
    <property type="evidence" value="ECO:0007669"/>
    <property type="project" value="TreeGrafter"/>
</dbReference>
<dbReference type="GO" id="GO:0016251">
    <property type="term" value="F:RNA polymerase II general transcription initiation factor activity"/>
    <property type="evidence" value="ECO:0007669"/>
    <property type="project" value="TreeGrafter"/>
</dbReference>
<dbReference type="PANTHER" id="PTHR12228:SF0">
    <property type="entry name" value="TATA-BOX BINDING PROTEIN ASSOCIATED FACTOR 7"/>
    <property type="match status" value="1"/>
</dbReference>
<evidence type="ECO:0000313" key="7">
    <source>
        <dbReference type="EMBL" id="KAK9802969.1"/>
    </source>
</evidence>
<evidence type="ECO:0000256" key="4">
    <source>
        <dbReference type="ARBA" id="ARBA00023163"/>
    </source>
</evidence>
<evidence type="ECO:0000256" key="5">
    <source>
        <dbReference type="ARBA" id="ARBA00023242"/>
    </source>
</evidence>
<reference evidence="7 8" key="1">
    <citation type="journal article" date="2024" name="Nat. Commun.">
        <title>Phylogenomics reveals the evolutionary origins of lichenization in chlorophyte algae.</title>
        <authorList>
            <person name="Puginier C."/>
            <person name="Libourel C."/>
            <person name="Otte J."/>
            <person name="Skaloud P."/>
            <person name="Haon M."/>
            <person name="Grisel S."/>
            <person name="Petersen M."/>
            <person name="Berrin J.G."/>
            <person name="Delaux P.M."/>
            <person name="Dal Grande F."/>
            <person name="Keller J."/>
        </authorList>
    </citation>
    <scope>NUCLEOTIDE SEQUENCE [LARGE SCALE GENOMIC DNA]</scope>
    <source>
        <strain evidence="7 8">SAG 2036</strain>
    </source>
</reference>
<comment type="caution">
    <text evidence="7">The sequence shown here is derived from an EMBL/GenBank/DDBJ whole genome shotgun (WGS) entry which is preliminary data.</text>
</comment>
<dbReference type="InterPro" id="IPR037817">
    <property type="entry name" value="TAF7"/>
</dbReference>
<dbReference type="Pfam" id="PF04658">
    <property type="entry name" value="TAFII55_N"/>
    <property type="match status" value="1"/>
</dbReference>
<dbReference type="EMBL" id="JALJOQ010000064">
    <property type="protein sequence ID" value="KAK9802969.1"/>
    <property type="molecule type" value="Genomic_DNA"/>
</dbReference>
<dbReference type="InterPro" id="IPR006751">
    <property type="entry name" value="TAFII55_prot_cons_reg"/>
</dbReference>
<evidence type="ECO:0000256" key="3">
    <source>
        <dbReference type="ARBA" id="ARBA00023015"/>
    </source>
</evidence>
<evidence type="ECO:0000256" key="2">
    <source>
        <dbReference type="ARBA" id="ARBA00009368"/>
    </source>
</evidence>
<dbReference type="AlphaFoldDB" id="A0AAW1P2Q2"/>
<keyword evidence="5" id="KW-0539">Nucleus</keyword>